<comment type="caution">
    <text evidence="2">The sequence shown here is derived from an EMBL/GenBank/DDBJ whole genome shotgun (WGS) entry which is preliminary data.</text>
</comment>
<name>A0AA40CPT7_9PEZI</name>
<dbReference type="EMBL" id="JAULSV010000004">
    <property type="protein sequence ID" value="KAK0646207.1"/>
    <property type="molecule type" value="Genomic_DNA"/>
</dbReference>
<protein>
    <recommendedName>
        <fullName evidence="4">Secreted protein</fullName>
    </recommendedName>
</protein>
<evidence type="ECO:0008006" key="4">
    <source>
        <dbReference type="Google" id="ProtNLM"/>
    </source>
</evidence>
<evidence type="ECO:0000313" key="3">
    <source>
        <dbReference type="Proteomes" id="UP001174936"/>
    </source>
</evidence>
<gene>
    <name evidence="2" type="ORF">B0T16DRAFT_156324</name>
</gene>
<accession>A0AA40CPT7</accession>
<proteinExistence type="predicted"/>
<sequence>MLRALRGGWRLICLGLVLRRCRLLVLGAGRGCDGHGQLNEPSRFPFHPLFAYRYGRCTHTPTPRSLPSLRILSWGNHVDDECDTTVDDEQGLSRCPRCETITKWKSAPARCFQTHGIIAPWTTTCHSIQDPGWCSRTPIANYKHISEIHIHPMPCSLRSLYAANRMELHRLQDI</sequence>
<feature type="signal peptide" evidence="1">
    <location>
        <begin position="1"/>
        <end position="27"/>
    </location>
</feature>
<evidence type="ECO:0000313" key="2">
    <source>
        <dbReference type="EMBL" id="KAK0646207.1"/>
    </source>
</evidence>
<keyword evidence="1" id="KW-0732">Signal</keyword>
<dbReference type="Proteomes" id="UP001174936">
    <property type="component" value="Unassembled WGS sequence"/>
</dbReference>
<organism evidence="2 3">
    <name type="scientific">Cercophora newfieldiana</name>
    <dbReference type="NCBI Taxonomy" id="92897"/>
    <lineage>
        <taxon>Eukaryota</taxon>
        <taxon>Fungi</taxon>
        <taxon>Dikarya</taxon>
        <taxon>Ascomycota</taxon>
        <taxon>Pezizomycotina</taxon>
        <taxon>Sordariomycetes</taxon>
        <taxon>Sordariomycetidae</taxon>
        <taxon>Sordariales</taxon>
        <taxon>Lasiosphaeriaceae</taxon>
        <taxon>Cercophora</taxon>
    </lineage>
</organism>
<feature type="chain" id="PRO_5041399937" description="Secreted protein" evidence="1">
    <location>
        <begin position="28"/>
        <end position="174"/>
    </location>
</feature>
<dbReference type="AlphaFoldDB" id="A0AA40CPT7"/>
<evidence type="ECO:0000256" key="1">
    <source>
        <dbReference type="SAM" id="SignalP"/>
    </source>
</evidence>
<keyword evidence="3" id="KW-1185">Reference proteome</keyword>
<reference evidence="2" key="1">
    <citation type="submission" date="2023-06" db="EMBL/GenBank/DDBJ databases">
        <title>Genome-scale phylogeny and comparative genomics of the fungal order Sordariales.</title>
        <authorList>
            <consortium name="Lawrence Berkeley National Laboratory"/>
            <person name="Hensen N."/>
            <person name="Bonometti L."/>
            <person name="Westerberg I."/>
            <person name="Brannstrom I.O."/>
            <person name="Guillou S."/>
            <person name="Cros-Aarteil S."/>
            <person name="Calhoun S."/>
            <person name="Haridas S."/>
            <person name="Kuo A."/>
            <person name="Mondo S."/>
            <person name="Pangilinan J."/>
            <person name="Riley R."/>
            <person name="Labutti K."/>
            <person name="Andreopoulos B."/>
            <person name="Lipzen A."/>
            <person name="Chen C."/>
            <person name="Yanf M."/>
            <person name="Daum C."/>
            <person name="Ng V."/>
            <person name="Clum A."/>
            <person name="Steindorff A."/>
            <person name="Ohm R."/>
            <person name="Martin F."/>
            <person name="Silar P."/>
            <person name="Natvig D."/>
            <person name="Lalanne C."/>
            <person name="Gautier V."/>
            <person name="Ament-Velasquez S.L."/>
            <person name="Kruys A."/>
            <person name="Hutchinson M.I."/>
            <person name="Powell A.J."/>
            <person name="Barry K."/>
            <person name="Miller A.N."/>
            <person name="Grigoriev I.V."/>
            <person name="Debuchy R."/>
            <person name="Gladieux P."/>
            <person name="Thoren M.H."/>
            <person name="Johannesson H."/>
        </authorList>
    </citation>
    <scope>NUCLEOTIDE SEQUENCE</scope>
    <source>
        <strain evidence="2">SMH2532-1</strain>
    </source>
</reference>